<organism evidence="4 5">
    <name type="scientific">Hepatospora eriocheir</name>
    <dbReference type="NCBI Taxonomy" id="1081669"/>
    <lineage>
        <taxon>Eukaryota</taxon>
        <taxon>Fungi</taxon>
        <taxon>Fungi incertae sedis</taxon>
        <taxon>Microsporidia</taxon>
        <taxon>Hepatosporidae</taxon>
        <taxon>Hepatospora</taxon>
    </lineage>
</organism>
<dbReference type="Proteomes" id="UP000192501">
    <property type="component" value="Unassembled WGS sequence"/>
</dbReference>
<evidence type="ECO:0000256" key="1">
    <source>
        <dbReference type="ARBA" id="ARBA00001968"/>
    </source>
</evidence>
<accession>A0A1X0QHH5</accession>
<evidence type="ECO:0000313" key="4">
    <source>
        <dbReference type="EMBL" id="ORD99228.1"/>
    </source>
</evidence>
<dbReference type="GO" id="GO:0046872">
    <property type="term" value="F:metal ion binding"/>
    <property type="evidence" value="ECO:0007669"/>
    <property type="project" value="UniProtKB-KW"/>
</dbReference>
<dbReference type="Pfam" id="PF13359">
    <property type="entry name" value="DDE_Tnp_4"/>
    <property type="match status" value="1"/>
</dbReference>
<evidence type="ECO:0000259" key="3">
    <source>
        <dbReference type="Pfam" id="PF13359"/>
    </source>
</evidence>
<dbReference type="VEuPathDB" id="MicrosporidiaDB:HERIO_216"/>
<proteinExistence type="predicted"/>
<evidence type="ECO:0000256" key="2">
    <source>
        <dbReference type="ARBA" id="ARBA00022723"/>
    </source>
</evidence>
<comment type="caution">
    <text evidence="4">The sequence shown here is derived from an EMBL/GenBank/DDBJ whole genome shotgun (WGS) entry which is preliminary data.</text>
</comment>
<reference evidence="4 5" key="1">
    <citation type="journal article" date="2017" name="Environ. Microbiol.">
        <title>Decay of the glycolytic pathway and adaptation to intranuclear parasitism within Enterocytozoonidae microsporidia.</title>
        <authorList>
            <person name="Wiredu Boakye D."/>
            <person name="Jaroenlak P."/>
            <person name="Prachumwat A."/>
            <person name="Williams T.A."/>
            <person name="Bateman K.S."/>
            <person name="Itsathitphaisarn O."/>
            <person name="Sritunyalucksana K."/>
            <person name="Paszkiewicz K.H."/>
            <person name="Moore K.A."/>
            <person name="Stentiford G.D."/>
            <person name="Williams B.A."/>
        </authorList>
    </citation>
    <scope>NUCLEOTIDE SEQUENCE [LARGE SCALE GENOMIC DNA]</scope>
    <source>
        <strain evidence="5">canceri</strain>
    </source>
</reference>
<dbReference type="VEuPathDB" id="MicrosporidiaDB:A0H76_1196"/>
<feature type="domain" description="DDE Tnp4" evidence="3">
    <location>
        <begin position="13"/>
        <end position="97"/>
    </location>
</feature>
<evidence type="ECO:0000313" key="5">
    <source>
        <dbReference type="Proteomes" id="UP000192501"/>
    </source>
</evidence>
<dbReference type="InterPro" id="IPR027806">
    <property type="entry name" value="HARBI1_dom"/>
</dbReference>
<protein>
    <recommendedName>
        <fullName evidence="3">DDE Tnp4 domain-containing protein</fullName>
    </recommendedName>
</protein>
<name>A0A1X0QHH5_9MICR</name>
<comment type="cofactor">
    <cofactor evidence="1">
        <name>a divalent metal cation</name>
        <dbReference type="ChEBI" id="CHEBI:60240"/>
    </cofactor>
</comment>
<sequence>MLYSNFPNTILVMDGTHIPITNPTNSRGRFINRKRHANINFFILTNANFKIRYLFGGIFGSSHDLTVFKLSKTKEWYDNIFIDTKLNYHILDDAAYPNFYIKNHLKIY</sequence>
<dbReference type="EMBL" id="LTAI01000258">
    <property type="protein sequence ID" value="ORD99228.1"/>
    <property type="molecule type" value="Genomic_DNA"/>
</dbReference>
<gene>
    <name evidence="4" type="ORF">A0H76_1196</name>
</gene>
<dbReference type="AlphaFoldDB" id="A0A1X0QHH5"/>
<keyword evidence="2" id="KW-0479">Metal-binding</keyword>